<keyword evidence="2" id="KW-1185">Reference proteome</keyword>
<dbReference type="RefSeq" id="WP_380706199.1">
    <property type="nucleotide sequence ID" value="NZ_JBHSAP010000018.1"/>
</dbReference>
<dbReference type="EMBL" id="JBHSAP010000018">
    <property type="protein sequence ID" value="MFC4078391.1"/>
    <property type="molecule type" value="Genomic_DNA"/>
</dbReference>
<organism evidence="1 2">
    <name type="scientific">Salinithrix halophila</name>
    <dbReference type="NCBI Taxonomy" id="1485204"/>
    <lineage>
        <taxon>Bacteria</taxon>
        <taxon>Bacillati</taxon>
        <taxon>Bacillota</taxon>
        <taxon>Bacilli</taxon>
        <taxon>Bacillales</taxon>
        <taxon>Thermoactinomycetaceae</taxon>
        <taxon>Salinithrix</taxon>
    </lineage>
</organism>
<protein>
    <submittedName>
        <fullName evidence="1">Uncharacterized protein</fullName>
    </submittedName>
</protein>
<gene>
    <name evidence="1" type="ORF">ACFOUO_16460</name>
</gene>
<comment type="caution">
    <text evidence="1">The sequence shown here is derived from an EMBL/GenBank/DDBJ whole genome shotgun (WGS) entry which is preliminary data.</text>
</comment>
<evidence type="ECO:0000313" key="1">
    <source>
        <dbReference type="EMBL" id="MFC4078391.1"/>
    </source>
</evidence>
<reference evidence="2" key="1">
    <citation type="journal article" date="2019" name="Int. J. Syst. Evol. Microbiol.">
        <title>The Global Catalogue of Microorganisms (GCM) 10K type strain sequencing project: providing services to taxonomists for standard genome sequencing and annotation.</title>
        <authorList>
            <consortium name="The Broad Institute Genomics Platform"/>
            <consortium name="The Broad Institute Genome Sequencing Center for Infectious Disease"/>
            <person name="Wu L."/>
            <person name="Ma J."/>
        </authorList>
    </citation>
    <scope>NUCLEOTIDE SEQUENCE [LARGE SCALE GENOMIC DNA]</scope>
    <source>
        <strain evidence="2">IBRC-M 10813</strain>
    </source>
</reference>
<name>A0ABV8JI16_9BACL</name>
<dbReference type="Proteomes" id="UP001595843">
    <property type="component" value="Unassembled WGS sequence"/>
</dbReference>
<sequence length="44" mass="4926">MSVKREERGSVTSMCHHNQEVLLYVKMMIGRAGVEWSDTVGEGS</sequence>
<proteinExistence type="predicted"/>
<accession>A0ABV8JI16</accession>
<evidence type="ECO:0000313" key="2">
    <source>
        <dbReference type="Proteomes" id="UP001595843"/>
    </source>
</evidence>